<evidence type="ECO:0000256" key="2">
    <source>
        <dbReference type="ARBA" id="ARBA00023242"/>
    </source>
</evidence>
<evidence type="ECO:0008006" key="6">
    <source>
        <dbReference type="Google" id="ProtNLM"/>
    </source>
</evidence>
<keyword evidence="3" id="KW-0175">Coiled coil</keyword>
<keyword evidence="2" id="KW-0539">Nucleus</keyword>
<accession>A0AAV6UUI4</accession>
<proteinExistence type="predicted"/>
<gene>
    <name evidence="4" type="ORF">JTE90_022896</name>
</gene>
<keyword evidence="5" id="KW-1185">Reference proteome</keyword>
<dbReference type="InterPro" id="IPR008501">
    <property type="entry name" value="THOC7/Mft1"/>
</dbReference>
<evidence type="ECO:0000256" key="3">
    <source>
        <dbReference type="SAM" id="Coils"/>
    </source>
</evidence>
<reference evidence="4 5" key="1">
    <citation type="journal article" date="2022" name="Nat. Ecol. Evol.">
        <title>A masculinizing supergene underlies an exaggerated male reproductive morph in a spider.</title>
        <authorList>
            <person name="Hendrickx F."/>
            <person name="De Corte Z."/>
            <person name="Sonet G."/>
            <person name="Van Belleghem S.M."/>
            <person name="Kostlbacher S."/>
            <person name="Vangestel C."/>
        </authorList>
    </citation>
    <scope>NUCLEOTIDE SEQUENCE [LARGE SCALE GENOMIC DNA]</scope>
    <source>
        <strain evidence="4">W744_W776</strain>
    </source>
</reference>
<evidence type="ECO:0000313" key="5">
    <source>
        <dbReference type="Proteomes" id="UP000827092"/>
    </source>
</evidence>
<comment type="subcellular location">
    <subcellularLocation>
        <location evidence="1">Nucleus</location>
    </subcellularLocation>
</comment>
<sequence length="205" mass="23178">MSSSSDDESVPAVTDEEVFRRKLLMDGEGMGDARRIDSLLKEVFLWAEAENQTDDQVTEGYEKLLSMVSSCELAARKSHESQEANKRQIAEYEAAYAIIEAKIDEAKQTIEDQKEELVEAKKVRKNKLQYHALANIISDLPDRKQTQECLEALGKDIDKLKRKAERREARMIAKTNKLGLLLTATGDVVAQLKRDKQDSEDSDSD</sequence>
<dbReference type="GO" id="GO:0000445">
    <property type="term" value="C:THO complex part of transcription export complex"/>
    <property type="evidence" value="ECO:0007669"/>
    <property type="project" value="InterPro"/>
</dbReference>
<evidence type="ECO:0000313" key="4">
    <source>
        <dbReference type="EMBL" id="KAG8187503.1"/>
    </source>
</evidence>
<dbReference type="GO" id="GO:0006397">
    <property type="term" value="P:mRNA processing"/>
    <property type="evidence" value="ECO:0007669"/>
    <property type="project" value="InterPro"/>
</dbReference>
<name>A0AAV6UUI4_9ARAC</name>
<evidence type="ECO:0000256" key="1">
    <source>
        <dbReference type="ARBA" id="ARBA00004123"/>
    </source>
</evidence>
<dbReference type="EMBL" id="JAFNEN010000270">
    <property type="protein sequence ID" value="KAG8187503.1"/>
    <property type="molecule type" value="Genomic_DNA"/>
</dbReference>
<organism evidence="4 5">
    <name type="scientific">Oedothorax gibbosus</name>
    <dbReference type="NCBI Taxonomy" id="931172"/>
    <lineage>
        <taxon>Eukaryota</taxon>
        <taxon>Metazoa</taxon>
        <taxon>Ecdysozoa</taxon>
        <taxon>Arthropoda</taxon>
        <taxon>Chelicerata</taxon>
        <taxon>Arachnida</taxon>
        <taxon>Araneae</taxon>
        <taxon>Araneomorphae</taxon>
        <taxon>Entelegynae</taxon>
        <taxon>Araneoidea</taxon>
        <taxon>Linyphiidae</taxon>
        <taxon>Erigoninae</taxon>
        <taxon>Oedothorax</taxon>
    </lineage>
</organism>
<dbReference type="Proteomes" id="UP000827092">
    <property type="component" value="Unassembled WGS sequence"/>
</dbReference>
<feature type="coiled-coil region" evidence="3">
    <location>
        <begin position="89"/>
        <end position="177"/>
    </location>
</feature>
<dbReference type="Pfam" id="PF05615">
    <property type="entry name" value="THOC7"/>
    <property type="match status" value="1"/>
</dbReference>
<protein>
    <recommendedName>
        <fullName evidence="6">THO complex subunit 7</fullName>
    </recommendedName>
</protein>
<comment type="caution">
    <text evidence="4">The sequence shown here is derived from an EMBL/GenBank/DDBJ whole genome shotgun (WGS) entry which is preliminary data.</text>
</comment>
<dbReference type="AlphaFoldDB" id="A0AAV6UUI4"/>